<dbReference type="PROSITE" id="PS00028">
    <property type="entry name" value="ZINC_FINGER_C2H2_1"/>
    <property type="match status" value="1"/>
</dbReference>
<feature type="region of interest" description="Disordered" evidence="1">
    <location>
        <begin position="195"/>
        <end position="232"/>
    </location>
</feature>
<evidence type="ECO:0000256" key="1">
    <source>
        <dbReference type="SAM" id="MobiDB-lite"/>
    </source>
</evidence>
<dbReference type="Proteomes" id="UP000177622">
    <property type="component" value="Unassembled WGS sequence"/>
</dbReference>
<proteinExistence type="predicted"/>
<accession>A0A1F5L6X1</accession>
<gene>
    <name evidence="3" type="ORF">PENARI_c024G09251</name>
</gene>
<evidence type="ECO:0000259" key="2">
    <source>
        <dbReference type="PROSITE" id="PS00028"/>
    </source>
</evidence>
<organism evidence="3 4">
    <name type="scientific">Penicillium arizonense</name>
    <dbReference type="NCBI Taxonomy" id="1835702"/>
    <lineage>
        <taxon>Eukaryota</taxon>
        <taxon>Fungi</taxon>
        <taxon>Dikarya</taxon>
        <taxon>Ascomycota</taxon>
        <taxon>Pezizomycotina</taxon>
        <taxon>Eurotiomycetes</taxon>
        <taxon>Eurotiomycetidae</taxon>
        <taxon>Eurotiales</taxon>
        <taxon>Aspergillaceae</taxon>
        <taxon>Penicillium</taxon>
    </lineage>
</organism>
<name>A0A1F5L6X1_PENAI</name>
<comment type="caution">
    <text evidence="3">The sequence shown here is derived from an EMBL/GenBank/DDBJ whole genome shotgun (WGS) entry which is preliminary data.</text>
</comment>
<dbReference type="InterPro" id="IPR013087">
    <property type="entry name" value="Znf_C2H2_type"/>
</dbReference>
<feature type="domain" description="C2H2-type" evidence="2">
    <location>
        <begin position="338"/>
        <end position="359"/>
    </location>
</feature>
<dbReference type="AlphaFoldDB" id="A0A1F5L6X1"/>
<sequence>MCLPSGCSMVSLAQSGTIRNLVQPGQRAQGIPVELPQISVGTDELSPGPWAVIIKKMNWPVTRRGTRYMSDFLVIYIGMLSLREIVNAKNVIAPNSDVPQLDQLITTIIRPLQEREEQTLNQEVQLQQGYETINTLVLALKVVIEQSKAALPADSTASNPVSLALAIWTRSPTTFASRRTSKTVPMGADAHFTRTKADEQAKTDGDANRLRKEMKRQKKSKEGSKSHKVEEDGASLKKCIESCERELEHAKHETRRRRRHSHEAVTTGVNRLVCEVPIEGGWRSVDYHYATMRTWQRNTWVGLQSRFYGNSSLLRRERNAYCSPSSNNTATVTTQRLCSKCGVRCKAAWDLQDHYQAQHPGDKIPEWIPLTLAPLPGEFVYGICSICKLQVKRTGLTIKGHKASHGCHLAMVSNRIRVRPHAPAEGHPPLLSSILTEVGAQMRIKYKPGKQILVQWWEYDSRLF</sequence>
<protein>
    <recommendedName>
        <fullName evidence="2">C2H2-type domain-containing protein</fullName>
    </recommendedName>
</protein>
<reference evidence="3 4" key="1">
    <citation type="journal article" date="2016" name="Sci. Rep.">
        <title>Penicillium arizonense, a new, genome sequenced fungal species, reveals a high chemical diversity in secreted metabolites.</title>
        <authorList>
            <person name="Grijseels S."/>
            <person name="Nielsen J.C."/>
            <person name="Randelovic M."/>
            <person name="Nielsen J."/>
            <person name="Nielsen K.F."/>
            <person name="Workman M."/>
            <person name="Frisvad J.C."/>
        </authorList>
    </citation>
    <scope>NUCLEOTIDE SEQUENCE [LARGE SCALE GENOMIC DNA]</scope>
    <source>
        <strain evidence="3 4">CBS 141311</strain>
    </source>
</reference>
<feature type="compositionally biased region" description="Basic and acidic residues" evidence="1">
    <location>
        <begin position="220"/>
        <end position="232"/>
    </location>
</feature>
<feature type="compositionally biased region" description="Basic and acidic residues" evidence="1">
    <location>
        <begin position="195"/>
        <end position="211"/>
    </location>
</feature>
<evidence type="ECO:0000313" key="3">
    <source>
        <dbReference type="EMBL" id="OGE48942.1"/>
    </source>
</evidence>
<dbReference type="RefSeq" id="XP_022484396.1">
    <property type="nucleotide sequence ID" value="XM_022635720.1"/>
</dbReference>
<dbReference type="GeneID" id="34580454"/>
<keyword evidence="4" id="KW-1185">Reference proteome</keyword>
<dbReference type="EMBL" id="LXJU01000024">
    <property type="protein sequence ID" value="OGE48942.1"/>
    <property type="molecule type" value="Genomic_DNA"/>
</dbReference>
<evidence type="ECO:0000313" key="4">
    <source>
        <dbReference type="Proteomes" id="UP000177622"/>
    </source>
</evidence>